<reference evidence="3" key="1">
    <citation type="journal article" date="2015" name="Nature">
        <title>Complex archaea that bridge the gap between prokaryotes and eukaryotes.</title>
        <authorList>
            <person name="Spang A."/>
            <person name="Saw J.H."/>
            <person name="Jorgensen S.L."/>
            <person name="Zaremba-Niedzwiedzka K."/>
            <person name="Martijn J."/>
            <person name="Lind A.E."/>
            <person name="van Eijk R."/>
            <person name="Schleper C."/>
            <person name="Guy L."/>
            <person name="Ettema T.J."/>
        </authorList>
    </citation>
    <scope>NUCLEOTIDE SEQUENCE</scope>
</reference>
<accession>A0A0F9FTW2</accession>
<dbReference type="EMBL" id="LAZR01031148">
    <property type="protein sequence ID" value="KKL54582.1"/>
    <property type="molecule type" value="Genomic_DNA"/>
</dbReference>
<organism evidence="3">
    <name type="scientific">marine sediment metagenome</name>
    <dbReference type="NCBI Taxonomy" id="412755"/>
    <lineage>
        <taxon>unclassified sequences</taxon>
        <taxon>metagenomes</taxon>
        <taxon>ecological metagenomes</taxon>
    </lineage>
</organism>
<keyword evidence="2" id="KW-0472">Membrane</keyword>
<keyword evidence="2" id="KW-1133">Transmembrane helix</keyword>
<feature type="transmembrane region" description="Helical" evidence="2">
    <location>
        <begin position="25"/>
        <end position="50"/>
    </location>
</feature>
<name>A0A0F9FTW2_9ZZZZ</name>
<dbReference type="AlphaFoldDB" id="A0A0F9FTW2"/>
<proteinExistence type="predicted"/>
<keyword evidence="2" id="KW-0812">Transmembrane</keyword>
<feature type="non-terminal residue" evidence="3">
    <location>
        <position position="1"/>
    </location>
</feature>
<evidence type="ECO:0000256" key="2">
    <source>
        <dbReference type="SAM" id="Phobius"/>
    </source>
</evidence>
<evidence type="ECO:0000256" key="1">
    <source>
        <dbReference type="SAM" id="Coils"/>
    </source>
</evidence>
<sequence length="63" mass="7018">ALIRKYQQLQALERKKSNTNNNNNVYKTACIVVSFGLLVGCFGGILYLLGQNSGKSKYSRCKC</sequence>
<evidence type="ECO:0000313" key="3">
    <source>
        <dbReference type="EMBL" id="KKL54582.1"/>
    </source>
</evidence>
<keyword evidence="1" id="KW-0175">Coiled coil</keyword>
<feature type="coiled-coil region" evidence="1">
    <location>
        <begin position="2"/>
        <end position="29"/>
    </location>
</feature>
<comment type="caution">
    <text evidence="3">The sequence shown here is derived from an EMBL/GenBank/DDBJ whole genome shotgun (WGS) entry which is preliminary data.</text>
</comment>
<gene>
    <name evidence="3" type="ORF">LCGC14_2263950</name>
</gene>
<protein>
    <submittedName>
        <fullName evidence="3">Uncharacterized protein</fullName>
    </submittedName>
</protein>